<keyword evidence="1" id="KW-0472">Membrane</keyword>
<sequence>MIAVFFVVWWITFVALANMGVKTQAEAGEIVAGTPASAPHKTRIGRNALWTTLVSAIIVAIIYWVITYSGLTLDDYPFMPEFIDYK</sequence>
<keyword evidence="1" id="KW-1133">Transmembrane helix</keyword>
<comment type="caution">
    <text evidence="2">The sequence shown here is derived from an EMBL/GenBank/DDBJ whole genome shotgun (WGS) entry which is preliminary data.</text>
</comment>
<dbReference type="InterPro" id="IPR009935">
    <property type="entry name" value="DUF1467"/>
</dbReference>
<feature type="transmembrane region" description="Helical" evidence="1">
    <location>
        <begin position="49"/>
        <end position="71"/>
    </location>
</feature>
<gene>
    <name evidence="2" type="ORF">COB13_06790</name>
</gene>
<reference key="1">
    <citation type="submission" date="2017-08" db="EMBL/GenBank/DDBJ databases">
        <title>A dynamic microbial community with high functional redundancy inhabits the cold, oxic subseafloor aquifer.</title>
        <authorList>
            <person name="Tully B.J."/>
            <person name="Wheat C.G."/>
            <person name="Glazer B.T."/>
            <person name="Huber J.A."/>
        </authorList>
    </citation>
    <scope>NUCLEOTIDE SEQUENCE [LARGE SCALE GENOMIC DNA]</scope>
</reference>
<dbReference type="EMBL" id="NVUS01000006">
    <property type="protein sequence ID" value="PCJ01876.1"/>
    <property type="molecule type" value="Genomic_DNA"/>
</dbReference>
<evidence type="ECO:0000256" key="1">
    <source>
        <dbReference type="SAM" id="Phobius"/>
    </source>
</evidence>
<organism evidence="2">
    <name type="scientific">OCS116 cluster bacterium</name>
    <dbReference type="NCBI Taxonomy" id="2030921"/>
    <lineage>
        <taxon>Bacteria</taxon>
        <taxon>Pseudomonadati</taxon>
        <taxon>Pseudomonadota</taxon>
        <taxon>Alphaproteobacteria</taxon>
        <taxon>OCS116 cluster</taxon>
    </lineage>
</organism>
<evidence type="ECO:0000313" key="2">
    <source>
        <dbReference type="EMBL" id="PCJ01876.1"/>
    </source>
</evidence>
<dbReference type="AlphaFoldDB" id="A0A2A4Z5R7"/>
<accession>A0A2A4Z5R7</accession>
<reference evidence="2" key="2">
    <citation type="journal article" date="2018" name="ISME J.">
        <title>A dynamic microbial community with high functional redundancy inhabits the cold, oxic subseafloor aquifer.</title>
        <authorList>
            <person name="Tully B.J."/>
            <person name="Wheat C.G."/>
            <person name="Glazer B.T."/>
            <person name="Huber J.A."/>
        </authorList>
    </citation>
    <scope>NUCLEOTIDE SEQUENCE</scope>
    <source>
        <strain evidence="2">NORP83</strain>
    </source>
</reference>
<dbReference type="Pfam" id="PF07330">
    <property type="entry name" value="DUF1467"/>
    <property type="match status" value="1"/>
</dbReference>
<proteinExistence type="predicted"/>
<evidence type="ECO:0008006" key="3">
    <source>
        <dbReference type="Google" id="ProtNLM"/>
    </source>
</evidence>
<name>A0A2A4Z5R7_9PROT</name>
<protein>
    <recommendedName>
        <fullName evidence="3">DUF1467 domain-containing protein</fullName>
    </recommendedName>
</protein>
<keyword evidence="1" id="KW-0812">Transmembrane</keyword>